<proteinExistence type="predicted"/>
<evidence type="ECO:0000313" key="2">
    <source>
        <dbReference type="EMBL" id="AQT67308.1"/>
    </source>
</evidence>
<dbReference type="AlphaFoldDB" id="A0A1U9NHS6"/>
<name>A0A1U9NHS6_9BACT</name>
<keyword evidence="3" id="KW-1185">Reference proteome</keyword>
<sequence precursor="true">MKICKAVLLSMLLCVVLVNVTGCSNLGETRAEASRRYERILRINTNQIGHDLDLIFMMDKPSTLTPMLVR</sequence>
<dbReference type="EMBL" id="CP019791">
    <property type="protein sequence ID" value="AQT67308.1"/>
    <property type="molecule type" value="Genomic_DNA"/>
</dbReference>
<evidence type="ECO:0000313" key="3">
    <source>
        <dbReference type="Proteomes" id="UP000189674"/>
    </source>
</evidence>
<accession>A0A1U9NHS6</accession>
<feature type="signal peptide" evidence="1">
    <location>
        <begin position="1"/>
        <end position="20"/>
    </location>
</feature>
<reference evidence="3" key="1">
    <citation type="submission" date="2017-02" db="EMBL/GenBank/DDBJ databases">
        <title>Comparative genomics and description of representatives of a novel lineage of planctomycetes thriving in anoxic sediments.</title>
        <authorList>
            <person name="Spring S."/>
            <person name="Bunk B."/>
            <person name="Sproer C."/>
        </authorList>
    </citation>
    <scope>NUCLEOTIDE SEQUENCE [LARGE SCALE GENOMIC DNA]</scope>
    <source>
        <strain evidence="3">ST-NAGAB-D1</strain>
    </source>
</reference>
<dbReference type="STRING" id="1936003.STSP2_00451"/>
<keyword evidence="1" id="KW-0732">Signal</keyword>
<gene>
    <name evidence="2" type="ORF">STSP2_00451</name>
</gene>
<dbReference type="KEGG" id="alus:STSP2_00451"/>
<dbReference type="Proteomes" id="UP000189674">
    <property type="component" value="Chromosome"/>
</dbReference>
<organism evidence="2 3">
    <name type="scientific">Anaerohalosphaera lusitana</name>
    <dbReference type="NCBI Taxonomy" id="1936003"/>
    <lineage>
        <taxon>Bacteria</taxon>
        <taxon>Pseudomonadati</taxon>
        <taxon>Planctomycetota</taxon>
        <taxon>Phycisphaerae</taxon>
        <taxon>Sedimentisphaerales</taxon>
        <taxon>Anaerohalosphaeraceae</taxon>
        <taxon>Anaerohalosphaera</taxon>
    </lineage>
</organism>
<protein>
    <submittedName>
        <fullName evidence="2">Uncharacterized protein</fullName>
    </submittedName>
</protein>
<feature type="chain" id="PRO_5012527452" evidence="1">
    <location>
        <begin position="21"/>
        <end position="70"/>
    </location>
</feature>
<evidence type="ECO:0000256" key="1">
    <source>
        <dbReference type="SAM" id="SignalP"/>
    </source>
</evidence>